<feature type="domain" description="CdaR GGDEF-like" evidence="4">
    <location>
        <begin position="155"/>
        <end position="260"/>
    </location>
</feature>
<sequence length="379" mass="44295">MAVELKELYEKISPEYEVKLHTTGCFEKMIGWVHMVEDPEFADLLHGDELIFNSGLNYTSDEWLYRFVEALNKVHAGGLIVSLWGERAFSQEIIDYCNKIKFPLFSASWKTPYIDIMRMFSVILLKNEQKETNLIAALKNAIYYPENEELYLSHFERNGFFRDMSYTIVILSCHAYDMENGNERLLRIEKSLHYILKNVIVYEEKGCLIILAAGYSLSKIRSDFQRLCQRDSNIYVGIGTTADQIRDIHKSYHNANTAYQLTKTAIPKNLLDYDELGIYKILADVKEVSIYPAFVKETLGTLIDYDKQNHKEYLKILDEYFRHECSVIETSKALYCHKNTLTYKLHKIRDILGYDIHSNENRTRIMVALYIMRLGEIGI</sequence>
<dbReference type="Gene3D" id="1.10.10.2840">
    <property type="entry name" value="PucR C-terminal helix-turn-helix domain"/>
    <property type="match status" value="1"/>
</dbReference>
<dbReference type="PANTHER" id="PTHR33744">
    <property type="entry name" value="CARBOHYDRATE DIACID REGULATOR"/>
    <property type="match status" value="1"/>
</dbReference>
<evidence type="ECO:0000313" key="5">
    <source>
        <dbReference type="EMBL" id="MSS39829.1"/>
    </source>
</evidence>
<evidence type="ECO:0000259" key="2">
    <source>
        <dbReference type="Pfam" id="PF07905"/>
    </source>
</evidence>
<dbReference type="InterPro" id="IPR042070">
    <property type="entry name" value="PucR_C-HTH_sf"/>
</dbReference>
<dbReference type="Pfam" id="PF13556">
    <property type="entry name" value="HTH_30"/>
    <property type="match status" value="1"/>
</dbReference>
<evidence type="ECO:0000259" key="3">
    <source>
        <dbReference type="Pfam" id="PF13556"/>
    </source>
</evidence>
<dbReference type="Pfam" id="PF17853">
    <property type="entry name" value="GGDEF_2"/>
    <property type="match status" value="1"/>
</dbReference>
<protein>
    <submittedName>
        <fullName evidence="5">PucR family transcriptional regulator</fullName>
    </submittedName>
</protein>
<dbReference type="InterPro" id="IPR041522">
    <property type="entry name" value="CdaR_GGDEF"/>
</dbReference>
<evidence type="ECO:0000259" key="4">
    <source>
        <dbReference type="Pfam" id="PF17853"/>
    </source>
</evidence>
<dbReference type="AlphaFoldDB" id="A0A844FBA8"/>
<comment type="similarity">
    <text evidence="1">Belongs to the CdaR family.</text>
</comment>
<proteinExistence type="inferred from homology"/>
<reference evidence="5 6" key="1">
    <citation type="submission" date="2019-08" db="EMBL/GenBank/DDBJ databases">
        <title>In-depth cultivation of the pig gut microbiome towards novel bacterial diversity and tailored functional studies.</title>
        <authorList>
            <person name="Wylensek D."/>
            <person name="Hitch T.C.A."/>
            <person name="Clavel T."/>
        </authorList>
    </citation>
    <scope>NUCLEOTIDE SEQUENCE [LARGE SCALE GENOMIC DNA]</scope>
    <source>
        <strain evidence="5 6">BL-389-WT-3D</strain>
    </source>
</reference>
<gene>
    <name evidence="5" type="ORF">FYJ37_05575</name>
</gene>
<organism evidence="5 6">
    <name type="scientific">Clostridium scindens (strain JCM 10418 / VPI 12708)</name>
    <dbReference type="NCBI Taxonomy" id="29347"/>
    <lineage>
        <taxon>Bacteria</taxon>
        <taxon>Bacillati</taxon>
        <taxon>Bacillota</taxon>
        <taxon>Clostridia</taxon>
        <taxon>Lachnospirales</taxon>
        <taxon>Lachnospiraceae</taxon>
    </lineage>
</organism>
<dbReference type="PANTHER" id="PTHR33744:SF1">
    <property type="entry name" value="DNA-BINDING TRANSCRIPTIONAL ACTIVATOR ADER"/>
    <property type="match status" value="1"/>
</dbReference>
<evidence type="ECO:0000313" key="6">
    <source>
        <dbReference type="Proteomes" id="UP000462363"/>
    </source>
</evidence>
<name>A0A844FBA8_CLOSV</name>
<dbReference type="GeneID" id="62695582"/>
<dbReference type="Pfam" id="PF07905">
    <property type="entry name" value="PucR"/>
    <property type="match status" value="1"/>
</dbReference>
<dbReference type="Proteomes" id="UP000462363">
    <property type="component" value="Unassembled WGS sequence"/>
</dbReference>
<dbReference type="InterPro" id="IPR051448">
    <property type="entry name" value="CdaR-like_regulators"/>
</dbReference>
<dbReference type="EMBL" id="VUMB01000009">
    <property type="protein sequence ID" value="MSS39829.1"/>
    <property type="molecule type" value="Genomic_DNA"/>
</dbReference>
<dbReference type="InterPro" id="IPR012914">
    <property type="entry name" value="PucR_dom"/>
</dbReference>
<comment type="caution">
    <text evidence="5">The sequence shown here is derived from an EMBL/GenBank/DDBJ whole genome shotgun (WGS) entry which is preliminary data.</text>
</comment>
<dbReference type="InterPro" id="IPR025736">
    <property type="entry name" value="PucR_C-HTH_dom"/>
</dbReference>
<dbReference type="RefSeq" id="WP_004607939.1">
    <property type="nucleotide sequence ID" value="NZ_AP024846.1"/>
</dbReference>
<feature type="domain" description="PucR C-terminal helix-turn-helix" evidence="3">
    <location>
        <begin position="314"/>
        <end position="370"/>
    </location>
</feature>
<accession>A0A844FBA8</accession>
<feature type="domain" description="Purine catabolism PurC-like" evidence="2">
    <location>
        <begin position="27"/>
        <end position="119"/>
    </location>
</feature>
<evidence type="ECO:0000256" key="1">
    <source>
        <dbReference type="ARBA" id="ARBA00006754"/>
    </source>
</evidence>